<name>A0A7J7NVN2_9MAGN</name>
<dbReference type="GO" id="GO:0003723">
    <property type="term" value="F:RNA binding"/>
    <property type="evidence" value="ECO:0007669"/>
    <property type="project" value="InterPro"/>
</dbReference>
<dbReference type="Gene3D" id="3.30.70.330">
    <property type="match status" value="1"/>
</dbReference>
<gene>
    <name evidence="2" type="ORF">GIB67_001748</name>
</gene>
<dbReference type="AlphaFoldDB" id="A0A7J7NVN2"/>
<protein>
    <recommendedName>
        <fullName evidence="1">RRM domain-containing protein</fullName>
    </recommendedName>
</protein>
<dbReference type="InterPro" id="IPR000504">
    <property type="entry name" value="RRM_dom"/>
</dbReference>
<sequence length="82" mass="9465">MGMSVFFELRKNALLFTPGFRFVKQRIKIIMDRISKRSKGYAFLEYTTEEEEAAGTAVQGLCISGVHYRGRGSRRHSCERDE</sequence>
<dbReference type="OrthoDB" id="4207594at2759"/>
<dbReference type="InterPro" id="IPR035979">
    <property type="entry name" value="RBD_domain_sf"/>
</dbReference>
<evidence type="ECO:0000313" key="2">
    <source>
        <dbReference type="EMBL" id="KAF6171024.1"/>
    </source>
</evidence>
<proteinExistence type="predicted"/>
<reference evidence="2 3" key="1">
    <citation type="journal article" date="2020" name="IScience">
        <title>Genome Sequencing of the Endangered Kingdonia uniflora (Circaeasteraceae, Ranunculales) Reveals Potential Mechanisms of Evolutionary Specialization.</title>
        <authorList>
            <person name="Sun Y."/>
            <person name="Deng T."/>
            <person name="Zhang A."/>
            <person name="Moore M.J."/>
            <person name="Landis J.B."/>
            <person name="Lin N."/>
            <person name="Zhang H."/>
            <person name="Zhang X."/>
            <person name="Huang J."/>
            <person name="Zhang X."/>
            <person name="Sun H."/>
            <person name="Wang H."/>
        </authorList>
    </citation>
    <scope>NUCLEOTIDE SEQUENCE [LARGE SCALE GENOMIC DNA]</scope>
    <source>
        <strain evidence="2">TB1705</strain>
        <tissue evidence="2">Leaf</tissue>
    </source>
</reference>
<dbReference type="SUPFAM" id="SSF54928">
    <property type="entry name" value="RNA-binding domain, RBD"/>
    <property type="match status" value="1"/>
</dbReference>
<evidence type="ECO:0000313" key="3">
    <source>
        <dbReference type="Proteomes" id="UP000541444"/>
    </source>
</evidence>
<accession>A0A7J7NVN2</accession>
<organism evidence="2 3">
    <name type="scientific">Kingdonia uniflora</name>
    <dbReference type="NCBI Taxonomy" id="39325"/>
    <lineage>
        <taxon>Eukaryota</taxon>
        <taxon>Viridiplantae</taxon>
        <taxon>Streptophyta</taxon>
        <taxon>Embryophyta</taxon>
        <taxon>Tracheophyta</taxon>
        <taxon>Spermatophyta</taxon>
        <taxon>Magnoliopsida</taxon>
        <taxon>Ranunculales</taxon>
        <taxon>Circaeasteraceae</taxon>
        <taxon>Kingdonia</taxon>
    </lineage>
</organism>
<evidence type="ECO:0000259" key="1">
    <source>
        <dbReference type="Pfam" id="PF00076"/>
    </source>
</evidence>
<dbReference type="EMBL" id="JACGCM010000546">
    <property type="protein sequence ID" value="KAF6171024.1"/>
    <property type="molecule type" value="Genomic_DNA"/>
</dbReference>
<comment type="caution">
    <text evidence="2">The sequence shown here is derived from an EMBL/GenBank/DDBJ whole genome shotgun (WGS) entry which is preliminary data.</text>
</comment>
<dbReference type="Pfam" id="PF00076">
    <property type="entry name" value="RRM_1"/>
    <property type="match status" value="1"/>
</dbReference>
<dbReference type="Proteomes" id="UP000541444">
    <property type="component" value="Unassembled WGS sequence"/>
</dbReference>
<keyword evidence="3" id="KW-1185">Reference proteome</keyword>
<dbReference type="InterPro" id="IPR012677">
    <property type="entry name" value="Nucleotide-bd_a/b_plait_sf"/>
</dbReference>
<feature type="domain" description="RRM" evidence="1">
    <location>
        <begin position="25"/>
        <end position="51"/>
    </location>
</feature>